<dbReference type="PROSITE" id="PS51257">
    <property type="entry name" value="PROKAR_LIPOPROTEIN"/>
    <property type="match status" value="1"/>
</dbReference>
<dbReference type="Gene3D" id="2.120.10.30">
    <property type="entry name" value="TolB, C-terminal domain"/>
    <property type="match status" value="1"/>
</dbReference>
<evidence type="ECO:0000313" key="2">
    <source>
        <dbReference type="EMBL" id="CAB3868897.1"/>
    </source>
</evidence>
<gene>
    <name evidence="2" type="ORF">LMG26841_02840</name>
</gene>
<evidence type="ECO:0000313" key="3">
    <source>
        <dbReference type="Proteomes" id="UP000494272"/>
    </source>
</evidence>
<dbReference type="SUPFAM" id="SSF82171">
    <property type="entry name" value="DPP6 N-terminal domain-like"/>
    <property type="match status" value="1"/>
</dbReference>
<dbReference type="AlphaFoldDB" id="A0A6S7D6I2"/>
<keyword evidence="1" id="KW-1133">Transmembrane helix</keyword>
<keyword evidence="1" id="KW-0472">Membrane</keyword>
<feature type="transmembrane region" description="Helical" evidence="1">
    <location>
        <begin position="7"/>
        <end position="26"/>
    </location>
</feature>
<dbReference type="EMBL" id="CADIKW010000005">
    <property type="protein sequence ID" value="CAB3868897.1"/>
    <property type="molecule type" value="Genomic_DNA"/>
</dbReference>
<organism evidence="2 3">
    <name type="scientific">Achromobacter dolens</name>
    <dbReference type="NCBI Taxonomy" id="1287738"/>
    <lineage>
        <taxon>Bacteria</taxon>
        <taxon>Pseudomonadati</taxon>
        <taxon>Pseudomonadota</taxon>
        <taxon>Betaproteobacteria</taxon>
        <taxon>Burkholderiales</taxon>
        <taxon>Alcaligenaceae</taxon>
        <taxon>Achromobacter</taxon>
    </lineage>
</organism>
<proteinExistence type="predicted"/>
<reference evidence="2 3" key="1">
    <citation type="submission" date="2020-04" db="EMBL/GenBank/DDBJ databases">
        <authorList>
            <person name="De Canck E."/>
        </authorList>
    </citation>
    <scope>NUCLEOTIDE SEQUENCE [LARGE SCALE GENOMIC DNA]</scope>
    <source>
        <strain evidence="2 3">LMG 26841</strain>
    </source>
</reference>
<keyword evidence="1" id="KW-0812">Transmembrane</keyword>
<keyword evidence="3" id="KW-1185">Reference proteome</keyword>
<dbReference type="GeneID" id="94356391"/>
<evidence type="ECO:0000256" key="1">
    <source>
        <dbReference type="SAM" id="Phobius"/>
    </source>
</evidence>
<dbReference type="InterPro" id="IPR011042">
    <property type="entry name" value="6-blade_b-propeller_TolB-like"/>
</dbReference>
<accession>A0A6S7D6I2</accession>
<sequence>MTKRNRGWVFAAMLTAACVLPLWWSLLTPPPPTRDVKAKSTAEVATPTTQTLFSPPNGGREIRSLSIHPNGSDWLFVECVERIHQRCDVMRYQLTTGRLYRYGLPEGFRYTYAHYSPQGRYIVMSRRKIPGDSEDEERRSLNESEIALMPSEGGVLTIIPAAQGNKLSPFMSLDETRIAFWRSARLVPPGRRVRLLEFDLWEFDLSSGTERPFSGLFKFVEGGQAQYVSGDEILLQSYGPSGLFADYHDRYGGSEIYRMRRGDDKVPVPCAFDGISHAELPSQDRTGHLCLQGQTRRHGLSVIRLSSQGVRQGWQLMPANSGSIFETRELLCAPGGGYIATIYMDQPSTRGNRLGGMAMLDIGTTTWSAIQLPSWADAEIIPVTDSSRLGNNQVKP</sequence>
<dbReference type="RefSeq" id="WP_244976899.1">
    <property type="nucleotide sequence ID" value="NZ_CADIKW010000005.1"/>
</dbReference>
<name>A0A6S7D6I2_9BURK</name>
<dbReference type="Proteomes" id="UP000494272">
    <property type="component" value="Unassembled WGS sequence"/>
</dbReference>
<protein>
    <submittedName>
        <fullName evidence="2">Uncharacterized protein</fullName>
    </submittedName>
</protein>